<accession>A0A9P9WQ48</accession>
<dbReference type="PANTHER" id="PTHR24148">
    <property type="entry name" value="ANKYRIN REPEAT DOMAIN-CONTAINING PROTEIN 39 HOMOLOG-RELATED"/>
    <property type="match status" value="1"/>
</dbReference>
<gene>
    <name evidence="1" type="ORF">JX265_004800</name>
</gene>
<keyword evidence="2" id="KW-1185">Reference proteome</keyword>
<evidence type="ECO:0000313" key="1">
    <source>
        <dbReference type="EMBL" id="KAI1874592.1"/>
    </source>
</evidence>
<dbReference type="Pfam" id="PF26639">
    <property type="entry name" value="Het-6_barrel"/>
    <property type="match status" value="1"/>
</dbReference>
<dbReference type="Proteomes" id="UP000829685">
    <property type="component" value="Unassembled WGS sequence"/>
</dbReference>
<dbReference type="AlphaFoldDB" id="A0A9P9WQ48"/>
<name>A0A9P9WQ48_9PEZI</name>
<evidence type="ECO:0000313" key="2">
    <source>
        <dbReference type="Proteomes" id="UP000829685"/>
    </source>
</evidence>
<proteinExistence type="predicted"/>
<dbReference type="InterPro" id="IPR052895">
    <property type="entry name" value="HetReg/Transcr_Mod"/>
</dbReference>
<protein>
    <recommendedName>
        <fullName evidence="3">Heterokaryon incompatibility protein</fullName>
    </recommendedName>
</protein>
<comment type="caution">
    <text evidence="1">The sequence shown here is derived from an EMBL/GenBank/DDBJ whole genome shotgun (WGS) entry which is preliminary data.</text>
</comment>
<sequence length="257" mass="29054">MTRTLLAKEGNLAALVRTPEYRRSNGLPTWVPDWCAEVDEDRIDQELAWLKYYYRYSTALGTRVRTRPSGSDSLLDLQGVIVDRVSEIGALCDDRRYYTRASSQWRDTVGRIGQLHEQCYPGGGTYDDVFWRLVLADSILVPKPNGFVDFRRCRPGDKEVYNGLVSKGGSTNQEDYLSGRMLFVTEKGYIGLGGPEVTVGDVVAVFYGGNMPFVLRPLIAQKGRSMQYEYVGQSYIHGIMDGEILRGDDDFQWITLC</sequence>
<organism evidence="1 2">
    <name type="scientific">Neoarthrinium moseri</name>
    <dbReference type="NCBI Taxonomy" id="1658444"/>
    <lineage>
        <taxon>Eukaryota</taxon>
        <taxon>Fungi</taxon>
        <taxon>Dikarya</taxon>
        <taxon>Ascomycota</taxon>
        <taxon>Pezizomycotina</taxon>
        <taxon>Sordariomycetes</taxon>
        <taxon>Xylariomycetidae</taxon>
        <taxon>Amphisphaeriales</taxon>
        <taxon>Apiosporaceae</taxon>
        <taxon>Neoarthrinium</taxon>
    </lineage>
</organism>
<reference evidence="1" key="1">
    <citation type="submission" date="2021-03" db="EMBL/GenBank/DDBJ databases">
        <title>Revisited historic fungal species revealed as producer of novel bioactive compounds through whole genome sequencing and comparative genomics.</title>
        <authorList>
            <person name="Vignolle G.A."/>
            <person name="Hochenegger N."/>
            <person name="Mach R.L."/>
            <person name="Mach-Aigner A.R."/>
            <person name="Javad Rahimi M."/>
            <person name="Salim K.A."/>
            <person name="Chan C.M."/>
            <person name="Lim L.B.L."/>
            <person name="Cai F."/>
            <person name="Druzhinina I.S."/>
            <person name="U'Ren J.M."/>
            <person name="Derntl C."/>
        </authorList>
    </citation>
    <scope>NUCLEOTIDE SEQUENCE</scope>
    <source>
        <strain evidence="1">TUCIM 5799</strain>
    </source>
</reference>
<dbReference type="PANTHER" id="PTHR24148:SF73">
    <property type="entry name" value="HET DOMAIN PROTEIN (AFU_ORTHOLOGUE AFUA_8G01020)"/>
    <property type="match status" value="1"/>
</dbReference>
<evidence type="ECO:0008006" key="3">
    <source>
        <dbReference type="Google" id="ProtNLM"/>
    </source>
</evidence>
<dbReference type="EMBL" id="JAFIMR010000009">
    <property type="protein sequence ID" value="KAI1874592.1"/>
    <property type="molecule type" value="Genomic_DNA"/>
</dbReference>